<dbReference type="InParanoid" id="A0A0H2S3B2"/>
<evidence type="ECO:0000256" key="1">
    <source>
        <dbReference type="ARBA" id="ARBA00022468"/>
    </source>
</evidence>
<dbReference type="SUPFAM" id="SSF47923">
    <property type="entry name" value="Ypt/Rab-GAP domain of gyp1p"/>
    <property type="match status" value="2"/>
</dbReference>
<protein>
    <submittedName>
        <fullName evidence="4">RabGAP/TBC</fullName>
    </submittedName>
</protein>
<dbReference type="PANTHER" id="PTHR47219:SF9">
    <property type="entry name" value="GTPASE ACTIVATING PROTEIN AND CENTROSOME-ASSOCIATED, ISOFORM B"/>
    <property type="match status" value="1"/>
</dbReference>
<gene>
    <name evidence="4" type="ORF">SCHPADRAFT_124629</name>
</gene>
<evidence type="ECO:0000259" key="3">
    <source>
        <dbReference type="PROSITE" id="PS50086"/>
    </source>
</evidence>
<feature type="domain" description="Rab-GAP TBC" evidence="3">
    <location>
        <begin position="22"/>
        <end position="207"/>
    </location>
</feature>
<feature type="coiled-coil region" evidence="2">
    <location>
        <begin position="321"/>
        <end position="383"/>
    </location>
</feature>
<dbReference type="FunFam" id="1.10.8.270:FF:000001">
    <property type="entry name" value="TBC1 domain family member 1"/>
    <property type="match status" value="1"/>
</dbReference>
<keyword evidence="1" id="KW-0343">GTPase activation</keyword>
<name>A0A0H2S3B2_9AGAM</name>
<dbReference type="Pfam" id="PF23436">
    <property type="entry name" value="RabGap-TBC_2"/>
    <property type="match status" value="1"/>
</dbReference>
<dbReference type="EMBL" id="KQ085895">
    <property type="protein sequence ID" value="KLO18427.1"/>
    <property type="molecule type" value="Genomic_DNA"/>
</dbReference>
<dbReference type="PANTHER" id="PTHR47219">
    <property type="entry name" value="RAB GTPASE-ACTIVATING PROTEIN 1-LIKE"/>
    <property type="match status" value="1"/>
</dbReference>
<evidence type="ECO:0000256" key="2">
    <source>
        <dbReference type="SAM" id="Coils"/>
    </source>
</evidence>
<evidence type="ECO:0000313" key="5">
    <source>
        <dbReference type="Proteomes" id="UP000053477"/>
    </source>
</evidence>
<dbReference type="Gene3D" id="1.10.8.270">
    <property type="entry name" value="putative rabgap domain of human tbc1 domain family member 14 like domains"/>
    <property type="match status" value="1"/>
</dbReference>
<sequence length="401" mass="46609">MADYRNFASENPERLAKAIERGIPKSLRGMMWQLMSASHDPELEVTYQQLLKESSPQEKAIQRDLGRTFPRHEYFMDGQGVGQENLFNVLKAYSLYDTEVGYCQGLCFVVAILLLNMPDEEAFCLLVRLMKSYDLRGHFLPEMPGLQLRLYQFDRLVEELLPVLHVHFLRQGVKSSMYCSQWFLTMFSYYFPLEVVFRIYDNVLASGIEAIFAFSIMLLQKNEEALLTLKFDEILAFMKTRMFEQYVDRDAKLETLNALNDDAASMSGRSLSNDGTIGVTYLVDQFVQEALSLKITPFMLDVYAHEHEDFVRTRDAHMAETDELRNSVRQLTAKVKTLEDTIAQKDEEHCEMVKELVMNRIGYEELERELVRYKLLYAEAVHENADREATTSQRYSSLSLR</sequence>
<evidence type="ECO:0000313" key="4">
    <source>
        <dbReference type="EMBL" id="KLO18427.1"/>
    </source>
</evidence>
<dbReference type="OrthoDB" id="295078at2759"/>
<accession>A0A0H2S3B2</accession>
<keyword evidence="2" id="KW-0175">Coiled coil</keyword>
<dbReference type="PROSITE" id="PS50086">
    <property type="entry name" value="TBC_RABGAP"/>
    <property type="match status" value="1"/>
</dbReference>
<dbReference type="InterPro" id="IPR035969">
    <property type="entry name" value="Rab-GAP_TBC_sf"/>
</dbReference>
<dbReference type="GO" id="GO:0005096">
    <property type="term" value="F:GTPase activator activity"/>
    <property type="evidence" value="ECO:0007669"/>
    <property type="project" value="UniProtKB-KW"/>
</dbReference>
<keyword evidence="5" id="KW-1185">Reference proteome</keyword>
<dbReference type="Proteomes" id="UP000053477">
    <property type="component" value="Unassembled WGS sequence"/>
</dbReference>
<dbReference type="InterPro" id="IPR050302">
    <property type="entry name" value="Rab_GAP_TBC_domain"/>
</dbReference>
<dbReference type="GO" id="GO:0031267">
    <property type="term" value="F:small GTPase binding"/>
    <property type="evidence" value="ECO:0007669"/>
    <property type="project" value="TreeGrafter"/>
</dbReference>
<dbReference type="AlphaFoldDB" id="A0A0H2S3B2"/>
<dbReference type="Gene3D" id="1.10.10.750">
    <property type="entry name" value="Ypt/Rab-GAP domain of gyp1p, domain 1"/>
    <property type="match status" value="1"/>
</dbReference>
<dbReference type="InterPro" id="IPR000195">
    <property type="entry name" value="Rab-GAP-TBC_dom"/>
</dbReference>
<proteinExistence type="predicted"/>
<dbReference type="STRING" id="27342.A0A0H2S3B2"/>
<dbReference type="Gene3D" id="1.10.472.80">
    <property type="entry name" value="Ypt/Rab-GAP domain of gyp1p, domain 3"/>
    <property type="match status" value="1"/>
</dbReference>
<reference evidence="4 5" key="1">
    <citation type="submission" date="2015-04" db="EMBL/GenBank/DDBJ databases">
        <title>Complete genome sequence of Schizopora paradoxa KUC8140, a cosmopolitan wood degrader in East Asia.</title>
        <authorList>
            <consortium name="DOE Joint Genome Institute"/>
            <person name="Min B."/>
            <person name="Park H."/>
            <person name="Jang Y."/>
            <person name="Kim J.-J."/>
            <person name="Kim K.H."/>
            <person name="Pangilinan J."/>
            <person name="Lipzen A."/>
            <person name="Riley R."/>
            <person name="Grigoriev I.V."/>
            <person name="Spatafora J.W."/>
            <person name="Choi I.-G."/>
        </authorList>
    </citation>
    <scope>NUCLEOTIDE SEQUENCE [LARGE SCALE GENOMIC DNA]</scope>
    <source>
        <strain evidence="4 5">KUC8140</strain>
    </source>
</reference>
<dbReference type="SMART" id="SM00164">
    <property type="entry name" value="TBC"/>
    <property type="match status" value="1"/>
</dbReference>
<organism evidence="4 5">
    <name type="scientific">Schizopora paradoxa</name>
    <dbReference type="NCBI Taxonomy" id="27342"/>
    <lineage>
        <taxon>Eukaryota</taxon>
        <taxon>Fungi</taxon>
        <taxon>Dikarya</taxon>
        <taxon>Basidiomycota</taxon>
        <taxon>Agaricomycotina</taxon>
        <taxon>Agaricomycetes</taxon>
        <taxon>Hymenochaetales</taxon>
        <taxon>Schizoporaceae</taxon>
        <taxon>Schizopora</taxon>
    </lineage>
</organism>